<dbReference type="Proteomes" id="UP000184310">
    <property type="component" value="Unassembled WGS sequence"/>
</dbReference>
<keyword evidence="5 10" id="KW-0067">ATP-binding</keyword>
<dbReference type="InterPro" id="IPR017932">
    <property type="entry name" value="GATase_2_dom"/>
</dbReference>
<feature type="binding site" evidence="10">
    <location>
        <position position="295"/>
    </location>
    <ligand>
        <name>ATP</name>
        <dbReference type="ChEBI" id="CHEBI:30616"/>
    </ligand>
</feature>
<dbReference type="Pfam" id="PF13537">
    <property type="entry name" value="GATase_7"/>
    <property type="match status" value="1"/>
</dbReference>
<dbReference type="NCBIfam" id="TIGR01536">
    <property type="entry name" value="asn_synth_AEB"/>
    <property type="match status" value="1"/>
</dbReference>
<dbReference type="Pfam" id="PF00733">
    <property type="entry name" value="Asn_synthase"/>
    <property type="match status" value="1"/>
</dbReference>
<dbReference type="InterPro" id="IPR033738">
    <property type="entry name" value="AsnB_N"/>
</dbReference>
<evidence type="ECO:0000256" key="10">
    <source>
        <dbReference type="PIRSR" id="PIRSR001589-2"/>
    </source>
</evidence>
<feature type="active site" description="For GATase activity" evidence="9">
    <location>
        <position position="2"/>
    </location>
</feature>
<keyword evidence="7 9" id="KW-0315">Glutamine amidotransferase</keyword>
<comment type="catalytic activity">
    <reaction evidence="8">
        <text>L-aspartate + L-glutamine + ATP + H2O = L-asparagine + L-glutamate + AMP + diphosphate + H(+)</text>
        <dbReference type="Rhea" id="RHEA:12228"/>
        <dbReference type="ChEBI" id="CHEBI:15377"/>
        <dbReference type="ChEBI" id="CHEBI:15378"/>
        <dbReference type="ChEBI" id="CHEBI:29985"/>
        <dbReference type="ChEBI" id="CHEBI:29991"/>
        <dbReference type="ChEBI" id="CHEBI:30616"/>
        <dbReference type="ChEBI" id="CHEBI:33019"/>
        <dbReference type="ChEBI" id="CHEBI:58048"/>
        <dbReference type="ChEBI" id="CHEBI:58359"/>
        <dbReference type="ChEBI" id="CHEBI:456215"/>
        <dbReference type="EC" id="6.3.5.4"/>
    </reaction>
</comment>
<dbReference type="STRING" id="1121302.SAMN02745163_02755"/>
<reference evidence="13 14" key="1">
    <citation type="submission" date="2016-11" db="EMBL/GenBank/DDBJ databases">
        <authorList>
            <person name="Jaros S."/>
            <person name="Januszkiewicz K."/>
            <person name="Wedrychowicz H."/>
        </authorList>
    </citation>
    <scope>NUCLEOTIDE SEQUENCE [LARGE SCALE GENOMIC DNA]</scope>
    <source>
        <strain evidence="13 14">DSM 21758</strain>
    </source>
</reference>
<dbReference type="GO" id="GO:0005524">
    <property type="term" value="F:ATP binding"/>
    <property type="evidence" value="ECO:0007669"/>
    <property type="project" value="UniProtKB-KW"/>
</dbReference>
<dbReference type="GO" id="GO:0004066">
    <property type="term" value="F:asparagine synthase (glutamine-hydrolyzing) activity"/>
    <property type="evidence" value="ECO:0007669"/>
    <property type="project" value="UniProtKB-EC"/>
</dbReference>
<dbReference type="CDD" id="cd01991">
    <property type="entry name" value="Asn_synthase_B_C"/>
    <property type="match status" value="1"/>
</dbReference>
<keyword evidence="4 10" id="KW-0547">Nucleotide-binding</keyword>
<comment type="pathway">
    <text evidence="1">Amino-acid biosynthesis; L-asparagine biosynthesis; L-asparagine from L-aspartate (L-Gln route): step 1/1.</text>
</comment>
<dbReference type="InterPro" id="IPR006426">
    <property type="entry name" value="Asn_synth_AEB"/>
</dbReference>
<dbReference type="InterPro" id="IPR029055">
    <property type="entry name" value="Ntn_hydrolases_N"/>
</dbReference>
<dbReference type="RefSeq" id="WP_072988716.1">
    <property type="nucleotide sequence ID" value="NZ_FQZB01000011.1"/>
</dbReference>
<protein>
    <recommendedName>
        <fullName evidence="3">asparagine synthase (glutamine-hydrolyzing)</fullName>
        <ecNumber evidence="3">6.3.5.4</ecNumber>
    </recommendedName>
</protein>
<dbReference type="PIRSF" id="PIRSF001589">
    <property type="entry name" value="Asn_synthetase_glu-h"/>
    <property type="match status" value="1"/>
</dbReference>
<evidence type="ECO:0000256" key="1">
    <source>
        <dbReference type="ARBA" id="ARBA00005187"/>
    </source>
</evidence>
<feature type="binding site" evidence="10">
    <location>
        <position position="100"/>
    </location>
    <ligand>
        <name>L-glutamine</name>
        <dbReference type="ChEBI" id="CHEBI:58359"/>
    </ligand>
</feature>
<dbReference type="InterPro" id="IPR014729">
    <property type="entry name" value="Rossmann-like_a/b/a_fold"/>
</dbReference>
<feature type="site" description="Important for beta-aspartyl-AMP intermediate formation" evidence="11">
    <location>
        <position position="371"/>
    </location>
</feature>
<dbReference type="EMBL" id="FQZB01000011">
    <property type="protein sequence ID" value="SHJ86705.1"/>
    <property type="molecule type" value="Genomic_DNA"/>
</dbReference>
<dbReference type="PROSITE" id="PS51278">
    <property type="entry name" value="GATASE_TYPE_2"/>
    <property type="match status" value="1"/>
</dbReference>
<comment type="similarity">
    <text evidence="2">Belongs to the asparagine synthetase family.</text>
</comment>
<evidence type="ECO:0000313" key="13">
    <source>
        <dbReference type="EMBL" id="SHJ86705.1"/>
    </source>
</evidence>
<dbReference type="PANTHER" id="PTHR43284:SF1">
    <property type="entry name" value="ASPARAGINE SYNTHETASE"/>
    <property type="match status" value="1"/>
</dbReference>
<dbReference type="CDD" id="cd00712">
    <property type="entry name" value="AsnB"/>
    <property type="match status" value="1"/>
</dbReference>
<evidence type="ECO:0000256" key="7">
    <source>
        <dbReference type="ARBA" id="ARBA00022962"/>
    </source>
</evidence>
<dbReference type="Gene3D" id="3.40.50.620">
    <property type="entry name" value="HUPs"/>
    <property type="match status" value="1"/>
</dbReference>
<evidence type="ECO:0000256" key="3">
    <source>
        <dbReference type="ARBA" id="ARBA00012737"/>
    </source>
</evidence>
<dbReference type="AlphaFoldDB" id="A0A1M6MT41"/>
<evidence type="ECO:0000256" key="5">
    <source>
        <dbReference type="ARBA" id="ARBA00022840"/>
    </source>
</evidence>
<proteinExistence type="inferred from homology"/>
<dbReference type="InterPro" id="IPR001962">
    <property type="entry name" value="Asn_synthase"/>
</dbReference>
<dbReference type="Gene3D" id="3.60.20.10">
    <property type="entry name" value="Glutamine Phosphoribosylpyrophosphate, subunit 1, domain 1"/>
    <property type="match status" value="1"/>
</dbReference>
<dbReference type="OrthoDB" id="9763290at2"/>
<evidence type="ECO:0000256" key="6">
    <source>
        <dbReference type="ARBA" id="ARBA00022888"/>
    </source>
</evidence>
<sequence>MCGICGYFDMTKSNRCNRRIITNMINKLEHRGPDGEQVLCNGSIALGFTRLSIIGLSGGMQPLSNENNKIFLICNGEIFNYIELRAELKSRGHVFKTNTDVEVILHLYEEHGSSCIEYLNGQFAFVIYDSVKNIMLCARDHFGVIPFFYTIADNFFIFGSEIKSILEHPSVKREVDLTGLDQVLTFPGLISPRTLFKNINSLKSGHYLIVKPDLYDVKEFEYWDIDFPEIGHEDYEKSISYYTKELGERINESVKLRLRSDVPIGLYLSGGLDSSIIAAKVKELSPNIIRHSFSIDFSDEQISEYEYQHCIQQFINSIHHSKTFQYSDISSRLDKVIYHCECPLRETYNTASEALSEAARRENIKVILTGEGADELFAGYVGYKFDRIRSKKNFGDEFAIQERKIQELLWGIDGFVYEKEYYKNSSVKKELYSNGMLEIFDKFDCLNHFVVNKKRMVNRDIINQRSYIDLKLRLADHLISDHGDRMSYANSIEARYPFLDKNLAELAARIPPRFKLKDGNEKYILKKVSKNWIPRKILDREKFAFTAPGSAYILQNSKEYVNDILSYSTIKRQGYFNPNTVEQLKKKYCSQGFRLNVPFESDLLITVITFGILSEKFNLPNFNG</sequence>
<gene>
    <name evidence="13" type="ORF">SAMN02745163_02755</name>
</gene>
<evidence type="ECO:0000256" key="8">
    <source>
        <dbReference type="ARBA" id="ARBA00048741"/>
    </source>
</evidence>
<evidence type="ECO:0000259" key="12">
    <source>
        <dbReference type="PROSITE" id="PS51278"/>
    </source>
</evidence>
<evidence type="ECO:0000256" key="4">
    <source>
        <dbReference type="ARBA" id="ARBA00022741"/>
    </source>
</evidence>
<dbReference type="SUPFAM" id="SSF52402">
    <property type="entry name" value="Adenine nucleotide alpha hydrolases-like"/>
    <property type="match status" value="1"/>
</dbReference>
<evidence type="ECO:0000256" key="2">
    <source>
        <dbReference type="ARBA" id="ARBA00005752"/>
    </source>
</evidence>
<keyword evidence="14" id="KW-1185">Reference proteome</keyword>
<accession>A0A1M6MT41</accession>
<keyword evidence="9" id="KW-0028">Amino-acid biosynthesis</keyword>
<feature type="domain" description="Glutamine amidotransferase type-2" evidence="12">
    <location>
        <begin position="2"/>
        <end position="213"/>
    </location>
</feature>
<name>A0A1M6MT41_9CLOT</name>
<dbReference type="SUPFAM" id="SSF56235">
    <property type="entry name" value="N-terminal nucleophile aminohydrolases (Ntn hydrolases)"/>
    <property type="match status" value="1"/>
</dbReference>
<evidence type="ECO:0000256" key="11">
    <source>
        <dbReference type="PIRSR" id="PIRSR001589-3"/>
    </source>
</evidence>
<dbReference type="InterPro" id="IPR051786">
    <property type="entry name" value="ASN_synthetase/amidase"/>
</dbReference>
<dbReference type="GO" id="GO:0005829">
    <property type="term" value="C:cytosol"/>
    <property type="evidence" value="ECO:0007669"/>
    <property type="project" value="TreeGrafter"/>
</dbReference>
<dbReference type="PANTHER" id="PTHR43284">
    <property type="entry name" value="ASPARAGINE SYNTHETASE (GLUTAMINE-HYDROLYZING)"/>
    <property type="match status" value="1"/>
</dbReference>
<organism evidence="13 14">
    <name type="scientific">Clostridium cavendishii DSM 21758</name>
    <dbReference type="NCBI Taxonomy" id="1121302"/>
    <lineage>
        <taxon>Bacteria</taxon>
        <taxon>Bacillati</taxon>
        <taxon>Bacillota</taxon>
        <taxon>Clostridia</taxon>
        <taxon>Eubacteriales</taxon>
        <taxon>Clostridiaceae</taxon>
        <taxon>Clostridium</taxon>
    </lineage>
</organism>
<keyword evidence="6 9" id="KW-0061">Asparagine biosynthesis</keyword>
<evidence type="ECO:0000313" key="14">
    <source>
        <dbReference type="Proteomes" id="UP000184310"/>
    </source>
</evidence>
<evidence type="ECO:0000256" key="9">
    <source>
        <dbReference type="PIRSR" id="PIRSR001589-1"/>
    </source>
</evidence>
<dbReference type="EC" id="6.3.5.4" evidence="3"/>
<dbReference type="GO" id="GO:0006529">
    <property type="term" value="P:asparagine biosynthetic process"/>
    <property type="evidence" value="ECO:0007669"/>
    <property type="project" value="UniProtKB-KW"/>
</dbReference>